<dbReference type="EMBL" id="CP060286">
    <property type="protein sequence ID" value="QNK41442.1"/>
    <property type="molecule type" value="Genomic_DNA"/>
</dbReference>
<gene>
    <name evidence="1" type="ORF">HCR03_03955</name>
</gene>
<evidence type="ECO:0000313" key="2">
    <source>
        <dbReference type="Proteomes" id="UP000515909"/>
    </source>
</evidence>
<protein>
    <submittedName>
        <fullName evidence="1">Uncharacterized protein</fullName>
    </submittedName>
</protein>
<evidence type="ECO:0000313" key="1">
    <source>
        <dbReference type="EMBL" id="QNK41442.1"/>
    </source>
</evidence>
<sequence length="78" mass="8552">MGQATFSREAVSGLDSNPWEGVSVDFVMDKGFQNGESPRSGAVLEDKNKQDRLREILADLVGTIAGDPVQITWIKDEK</sequence>
<reference evidence="1 2" key="1">
    <citation type="submission" date="2020-08" db="EMBL/GenBank/DDBJ databases">
        <title>The isolate Caproiciproducens sp. 7D4C2 produces n-caproate at mildly acidic conditions from hexoses: genome and rBOX comparison with related strains and chain-elongating bacteria.</title>
        <authorList>
            <person name="Esquivel-Elizondo S."/>
            <person name="Bagci C."/>
            <person name="Temovska M."/>
            <person name="Jeon B.S."/>
            <person name="Bessarab I."/>
            <person name="Williams R.B.H."/>
            <person name="Huson D.H."/>
            <person name="Angenent L.T."/>
        </authorList>
    </citation>
    <scope>NUCLEOTIDE SEQUENCE [LARGE SCALE GENOMIC DNA]</scope>
    <source>
        <strain evidence="1 2">7D4C2</strain>
    </source>
</reference>
<name>A0A7G8TCV1_9FIRM</name>
<dbReference type="AlphaFoldDB" id="A0A7G8TCV1"/>
<dbReference type="KEGG" id="cfem:HCR03_03955"/>
<organism evidence="1 2">
    <name type="scientific">Caproicibacter fermentans</name>
    <dbReference type="NCBI Taxonomy" id="2576756"/>
    <lineage>
        <taxon>Bacteria</taxon>
        <taxon>Bacillati</taxon>
        <taxon>Bacillota</taxon>
        <taxon>Clostridia</taxon>
        <taxon>Eubacteriales</taxon>
        <taxon>Acutalibacteraceae</taxon>
        <taxon>Caproicibacter</taxon>
    </lineage>
</organism>
<dbReference type="RefSeq" id="WP_187036726.1">
    <property type="nucleotide sequence ID" value="NZ_CP060286.1"/>
</dbReference>
<accession>A0A7G8TCV1</accession>
<dbReference type="Proteomes" id="UP000515909">
    <property type="component" value="Chromosome"/>
</dbReference>
<proteinExistence type="predicted"/>